<keyword evidence="1" id="KW-0547">Nucleotide-binding</keyword>
<evidence type="ECO:0000256" key="1">
    <source>
        <dbReference type="ARBA" id="ARBA00022741"/>
    </source>
</evidence>
<evidence type="ECO:0000313" key="6">
    <source>
        <dbReference type="EMBL" id="KAF3576362.1"/>
    </source>
</evidence>
<dbReference type="InterPro" id="IPR000719">
    <property type="entry name" value="Prot_kinase_dom"/>
</dbReference>
<dbReference type="SUPFAM" id="SSF56112">
    <property type="entry name" value="Protein kinase-like (PK-like)"/>
    <property type="match status" value="3"/>
</dbReference>
<feature type="domain" description="Protein kinase" evidence="5">
    <location>
        <begin position="292"/>
        <end position="511"/>
    </location>
</feature>
<protein>
    <recommendedName>
        <fullName evidence="5">Protein kinase domain-containing protein</fullName>
    </recommendedName>
</protein>
<feature type="domain" description="Protein kinase" evidence="5">
    <location>
        <begin position="1"/>
        <end position="263"/>
    </location>
</feature>
<sequence>MVFEYPENGVLNEPRGCVEGALLPWNVRLGIAKEVAVAVTYLHTAFPSIIIHRDVKHTNVFLDKNWKAKLTDFTFSVTLPVGKSCIWIKYEVMGTFGYIDPVYAMTGFVTEYTDVYSFGILMLHLRARGEPVKFRGNSNDMEPSQMKMFLDLALRCCEERHKDRPKMILTSIVTEYSDVYSFEIFMLVLLIGMEPIMDATDHDHIHSYVKYMQKRGEPVELWGDSDNMRPGQMKMFLDLALRCCEKRTEDRPKMITVAKEIKLIEQNLRKNLICGFSPDQILKATNNFDPCLSKGEVLGLGEGDAYNDMVISARDVIEGRSYVIKRFTKKTGVEGEETTYNDFVLSLRVSNHSFFLKLIGSCLEFPLPVLVFEDLEYRALNIRGSVGPEDGPVLPWNVHLKIAKEVATAITYLQTAFPRIIVHRNIKSTNVFLDKNGTAKLTASRLLLHSLRDLRERGEPVEFGGGSNDMSPGQMKMFLELALRCCEERNEDRPKMILVAKQIKLIEQASL</sequence>
<dbReference type="Pfam" id="PF00069">
    <property type="entry name" value="Pkinase"/>
    <property type="match status" value="2"/>
</dbReference>
<dbReference type="SMART" id="SM00219">
    <property type="entry name" value="TyrKc"/>
    <property type="match status" value="1"/>
</dbReference>
<comment type="catalytic activity">
    <reaction evidence="4">
        <text>L-threonyl-[protein] + ATP = O-phospho-L-threonyl-[protein] + ADP + H(+)</text>
        <dbReference type="Rhea" id="RHEA:46608"/>
        <dbReference type="Rhea" id="RHEA-COMP:11060"/>
        <dbReference type="Rhea" id="RHEA-COMP:11605"/>
        <dbReference type="ChEBI" id="CHEBI:15378"/>
        <dbReference type="ChEBI" id="CHEBI:30013"/>
        <dbReference type="ChEBI" id="CHEBI:30616"/>
        <dbReference type="ChEBI" id="CHEBI:61977"/>
        <dbReference type="ChEBI" id="CHEBI:456216"/>
    </reaction>
</comment>
<dbReference type="InterPro" id="IPR020635">
    <property type="entry name" value="Tyr_kinase_cat_dom"/>
</dbReference>
<dbReference type="PROSITE" id="PS50011">
    <property type="entry name" value="PROTEIN_KINASE_DOM"/>
    <property type="match status" value="2"/>
</dbReference>
<dbReference type="PANTHER" id="PTHR27005:SF355">
    <property type="entry name" value="PROTEIN KINASE DOMAIN-CONTAINING PROTEIN"/>
    <property type="match status" value="1"/>
</dbReference>
<evidence type="ECO:0000256" key="2">
    <source>
        <dbReference type="ARBA" id="ARBA00022840"/>
    </source>
</evidence>
<evidence type="ECO:0000313" key="7">
    <source>
        <dbReference type="Proteomes" id="UP000266723"/>
    </source>
</evidence>
<dbReference type="Gene3D" id="1.10.510.10">
    <property type="entry name" value="Transferase(Phosphotransferase) domain 1"/>
    <property type="match status" value="3"/>
</dbReference>
<keyword evidence="7" id="KW-1185">Reference proteome</keyword>
<organism evidence="6 7">
    <name type="scientific">Brassica cretica</name>
    <name type="common">Mustard</name>
    <dbReference type="NCBI Taxonomy" id="69181"/>
    <lineage>
        <taxon>Eukaryota</taxon>
        <taxon>Viridiplantae</taxon>
        <taxon>Streptophyta</taxon>
        <taxon>Embryophyta</taxon>
        <taxon>Tracheophyta</taxon>
        <taxon>Spermatophyta</taxon>
        <taxon>Magnoliopsida</taxon>
        <taxon>eudicotyledons</taxon>
        <taxon>Gunneridae</taxon>
        <taxon>Pentapetalae</taxon>
        <taxon>rosids</taxon>
        <taxon>malvids</taxon>
        <taxon>Brassicales</taxon>
        <taxon>Brassicaceae</taxon>
        <taxon>Brassiceae</taxon>
        <taxon>Brassica</taxon>
    </lineage>
</organism>
<evidence type="ECO:0000256" key="4">
    <source>
        <dbReference type="ARBA" id="ARBA00047951"/>
    </source>
</evidence>
<comment type="catalytic activity">
    <reaction evidence="3">
        <text>L-seryl-[protein] + ATP = O-phospho-L-seryl-[protein] + ADP + H(+)</text>
        <dbReference type="Rhea" id="RHEA:17989"/>
        <dbReference type="Rhea" id="RHEA-COMP:9863"/>
        <dbReference type="Rhea" id="RHEA-COMP:11604"/>
        <dbReference type="ChEBI" id="CHEBI:15378"/>
        <dbReference type="ChEBI" id="CHEBI:29999"/>
        <dbReference type="ChEBI" id="CHEBI:30616"/>
        <dbReference type="ChEBI" id="CHEBI:83421"/>
        <dbReference type="ChEBI" id="CHEBI:456216"/>
    </reaction>
</comment>
<evidence type="ECO:0000259" key="5">
    <source>
        <dbReference type="PROSITE" id="PS50011"/>
    </source>
</evidence>
<keyword evidence="2" id="KW-0067">ATP-binding</keyword>
<dbReference type="PROSITE" id="PS00108">
    <property type="entry name" value="PROTEIN_KINASE_ST"/>
    <property type="match status" value="1"/>
</dbReference>
<dbReference type="EMBL" id="QGKV02000649">
    <property type="protein sequence ID" value="KAF3576362.1"/>
    <property type="molecule type" value="Genomic_DNA"/>
</dbReference>
<dbReference type="Proteomes" id="UP000266723">
    <property type="component" value="Unassembled WGS sequence"/>
</dbReference>
<dbReference type="InterPro" id="IPR045274">
    <property type="entry name" value="WAK-like"/>
</dbReference>
<evidence type="ECO:0000256" key="3">
    <source>
        <dbReference type="ARBA" id="ARBA00047558"/>
    </source>
</evidence>
<comment type="caution">
    <text evidence="6">The sequence shown here is derived from an EMBL/GenBank/DDBJ whole genome shotgun (WGS) entry which is preliminary data.</text>
</comment>
<dbReference type="PANTHER" id="PTHR27005">
    <property type="entry name" value="WALL-ASSOCIATED RECEPTOR KINASE-LIKE 21"/>
    <property type="match status" value="1"/>
</dbReference>
<accession>A0ABQ7DEB7</accession>
<dbReference type="InterPro" id="IPR008271">
    <property type="entry name" value="Ser/Thr_kinase_AS"/>
</dbReference>
<proteinExistence type="predicted"/>
<name>A0ABQ7DEB7_BRACR</name>
<reference evidence="6 7" key="1">
    <citation type="journal article" date="2020" name="BMC Genomics">
        <title>Intraspecific diversification of the crop wild relative Brassica cretica Lam. using demographic model selection.</title>
        <authorList>
            <person name="Kioukis A."/>
            <person name="Michalopoulou V.A."/>
            <person name="Briers L."/>
            <person name="Pirintsos S."/>
            <person name="Studholme D.J."/>
            <person name="Pavlidis P."/>
            <person name="Sarris P.F."/>
        </authorList>
    </citation>
    <scope>NUCLEOTIDE SEQUENCE [LARGE SCALE GENOMIC DNA]</scope>
    <source>
        <strain evidence="7">cv. PFS-1207/04</strain>
    </source>
</reference>
<gene>
    <name evidence="6" type="ORF">DY000_02032383</name>
</gene>
<dbReference type="InterPro" id="IPR011009">
    <property type="entry name" value="Kinase-like_dom_sf"/>
</dbReference>